<proteinExistence type="inferred from homology"/>
<keyword evidence="10" id="KW-0663">Pyridoxal phosphate</keyword>
<name>A0A368FDB7_ANCCA</name>
<dbReference type="OrthoDB" id="10263545at2759"/>
<protein>
    <recommendedName>
        <fullName evidence="6">O-phosphoseryl-tRNA(Sec) selenium transferase</fullName>
        <ecNumber evidence="5">2.9.1.2</ecNumber>
    </recommendedName>
    <alternativeName>
        <fullName evidence="14">Selenocysteine synthase</fullName>
    </alternativeName>
    <alternativeName>
        <fullName evidence="15">Selenocysteinyl-tRNA(Sec) synthase</fullName>
    </alternativeName>
    <alternativeName>
        <fullName evidence="16">Sep-tRNA:Sec-tRNA synthase</fullName>
    </alternativeName>
</protein>
<dbReference type="Proteomes" id="UP000252519">
    <property type="component" value="Unassembled WGS sequence"/>
</dbReference>
<evidence type="ECO:0000313" key="18">
    <source>
        <dbReference type="EMBL" id="RCN30164.1"/>
    </source>
</evidence>
<evidence type="ECO:0000256" key="1">
    <source>
        <dbReference type="ARBA" id="ARBA00001933"/>
    </source>
</evidence>
<evidence type="ECO:0000256" key="6">
    <source>
        <dbReference type="ARBA" id="ARBA00021963"/>
    </source>
</evidence>
<evidence type="ECO:0000313" key="19">
    <source>
        <dbReference type="Proteomes" id="UP000252519"/>
    </source>
</evidence>
<evidence type="ECO:0000256" key="2">
    <source>
        <dbReference type="ARBA" id="ARBA00002552"/>
    </source>
</evidence>
<evidence type="ECO:0000256" key="17">
    <source>
        <dbReference type="ARBA" id="ARBA00048808"/>
    </source>
</evidence>
<evidence type="ECO:0000256" key="15">
    <source>
        <dbReference type="ARBA" id="ARBA00032048"/>
    </source>
</evidence>
<dbReference type="InterPro" id="IPR015421">
    <property type="entry name" value="PyrdxlP-dep_Trfase_major"/>
</dbReference>
<dbReference type="InterPro" id="IPR019872">
    <property type="entry name" value="Sec-tRNA_Se_transferase"/>
</dbReference>
<dbReference type="SUPFAM" id="SSF53383">
    <property type="entry name" value="PLP-dependent transferases"/>
    <property type="match status" value="1"/>
</dbReference>
<evidence type="ECO:0000256" key="9">
    <source>
        <dbReference type="ARBA" id="ARBA00022884"/>
    </source>
</evidence>
<dbReference type="GO" id="GO:0000049">
    <property type="term" value="F:tRNA binding"/>
    <property type="evidence" value="ECO:0007669"/>
    <property type="project" value="UniProtKB-KW"/>
</dbReference>
<dbReference type="Pfam" id="PF05889">
    <property type="entry name" value="SepSecS"/>
    <property type="match status" value="1"/>
</dbReference>
<keyword evidence="11" id="KW-0648">Protein biosynthesis</keyword>
<keyword evidence="12" id="KW-0711">Selenium</keyword>
<sequence length="115" mass="12559">MRCFSLSHGIGRSGNIGDIQPKALGSSMLACLANEFALHALQEIGVVTCKAALVVPLCTGMALSLCMGSWRKSRPMAKYVLWLRVDQKSCFKILLSSLKALELVNIIQQTLKFSM</sequence>
<evidence type="ECO:0000256" key="3">
    <source>
        <dbReference type="ARBA" id="ARBA00004822"/>
    </source>
</evidence>
<dbReference type="STRING" id="29170.A0A368FDB7"/>
<organism evidence="18 19">
    <name type="scientific">Ancylostoma caninum</name>
    <name type="common">Dog hookworm</name>
    <dbReference type="NCBI Taxonomy" id="29170"/>
    <lineage>
        <taxon>Eukaryota</taxon>
        <taxon>Metazoa</taxon>
        <taxon>Ecdysozoa</taxon>
        <taxon>Nematoda</taxon>
        <taxon>Chromadorea</taxon>
        <taxon>Rhabditida</taxon>
        <taxon>Rhabditina</taxon>
        <taxon>Rhabditomorpha</taxon>
        <taxon>Strongyloidea</taxon>
        <taxon>Ancylostomatidae</taxon>
        <taxon>Ancylostomatinae</taxon>
        <taxon>Ancylostoma</taxon>
    </lineage>
</organism>
<dbReference type="EMBL" id="JOJR01001639">
    <property type="protein sequence ID" value="RCN30164.1"/>
    <property type="molecule type" value="Genomic_DNA"/>
</dbReference>
<dbReference type="GO" id="GO:0001514">
    <property type="term" value="P:selenocysteine incorporation"/>
    <property type="evidence" value="ECO:0007669"/>
    <property type="project" value="TreeGrafter"/>
</dbReference>
<comment type="subunit">
    <text evidence="13">Homotetramer formed by a catalytic dimer and a non-catalytic dimer serving as a binding platform that orients tRNASec for catalysis. Each tetramer binds the CCA ends of two tRNAs which point to the active sites of the catalytic dimer.</text>
</comment>
<dbReference type="PANTHER" id="PTHR12944:SF2">
    <property type="entry name" value="O-PHOSPHOSERYL-TRNA(SEC) SELENIUM TRANSFERASE"/>
    <property type="match status" value="1"/>
</dbReference>
<evidence type="ECO:0000256" key="4">
    <source>
        <dbReference type="ARBA" id="ARBA00007037"/>
    </source>
</evidence>
<evidence type="ECO:0000256" key="7">
    <source>
        <dbReference type="ARBA" id="ARBA00022555"/>
    </source>
</evidence>
<keyword evidence="8 18" id="KW-0808">Transferase</keyword>
<dbReference type="Gene3D" id="3.40.640.10">
    <property type="entry name" value="Type I PLP-dependent aspartate aminotransferase-like (Major domain)"/>
    <property type="match status" value="1"/>
</dbReference>
<comment type="catalytic activity">
    <reaction evidence="17">
        <text>O-phospho-L-seryl-tRNA(Sec) + selenophosphate + H2O = L-selenocysteinyl-tRNA(Sec) + 2 phosphate</text>
        <dbReference type="Rhea" id="RHEA:25041"/>
        <dbReference type="Rhea" id="RHEA-COMP:9743"/>
        <dbReference type="Rhea" id="RHEA-COMP:9947"/>
        <dbReference type="ChEBI" id="CHEBI:15377"/>
        <dbReference type="ChEBI" id="CHEBI:16144"/>
        <dbReference type="ChEBI" id="CHEBI:43474"/>
        <dbReference type="ChEBI" id="CHEBI:78551"/>
        <dbReference type="ChEBI" id="CHEBI:78573"/>
        <dbReference type="EC" id="2.9.1.2"/>
    </reaction>
</comment>
<keyword evidence="7" id="KW-0820">tRNA-binding</keyword>
<comment type="caution">
    <text evidence="18">The sequence shown here is derived from an EMBL/GenBank/DDBJ whole genome shotgun (WGS) entry which is preliminary data.</text>
</comment>
<accession>A0A368FDB7</accession>
<dbReference type="GO" id="GO:0001717">
    <property type="term" value="P:conversion of seryl-tRNAsec to selenocys-tRNAsec"/>
    <property type="evidence" value="ECO:0007669"/>
    <property type="project" value="InterPro"/>
</dbReference>
<comment type="function">
    <text evidence="2">Converts O-phosphoseryl-tRNA(Sec) to selenocysteinyl-tRNA(Sec) required for selenoprotein biosynthesis.</text>
</comment>
<dbReference type="UniPathway" id="UPA00906">
    <property type="reaction ID" value="UER00898"/>
</dbReference>
<evidence type="ECO:0000256" key="8">
    <source>
        <dbReference type="ARBA" id="ARBA00022679"/>
    </source>
</evidence>
<evidence type="ECO:0000256" key="5">
    <source>
        <dbReference type="ARBA" id="ARBA00012464"/>
    </source>
</evidence>
<dbReference type="GO" id="GO:0098621">
    <property type="term" value="F:O-phosphoseryl-tRNA(Sec) selenium transferase activity"/>
    <property type="evidence" value="ECO:0007669"/>
    <property type="project" value="UniProtKB-EC"/>
</dbReference>
<gene>
    <name evidence="18" type="ORF">ANCCAN_24070</name>
</gene>
<comment type="similarity">
    <text evidence="4">Belongs to the SepSecS family.</text>
</comment>
<dbReference type="InterPro" id="IPR008829">
    <property type="entry name" value="SepSecS/SepCysS"/>
</dbReference>
<dbReference type="InterPro" id="IPR015424">
    <property type="entry name" value="PyrdxlP-dep_Trfase"/>
</dbReference>
<evidence type="ECO:0000256" key="16">
    <source>
        <dbReference type="ARBA" id="ARBA00032693"/>
    </source>
</evidence>
<reference evidence="18 19" key="1">
    <citation type="submission" date="2014-10" db="EMBL/GenBank/DDBJ databases">
        <title>Draft genome of the hookworm Ancylostoma caninum.</title>
        <authorList>
            <person name="Mitreva M."/>
        </authorList>
    </citation>
    <scope>NUCLEOTIDE SEQUENCE [LARGE SCALE GENOMIC DNA]</scope>
    <source>
        <strain evidence="18 19">Baltimore</strain>
    </source>
</reference>
<comment type="cofactor">
    <cofactor evidence="1">
        <name>pyridoxal 5'-phosphate</name>
        <dbReference type="ChEBI" id="CHEBI:597326"/>
    </cofactor>
</comment>
<evidence type="ECO:0000256" key="13">
    <source>
        <dbReference type="ARBA" id="ARBA00026053"/>
    </source>
</evidence>
<comment type="pathway">
    <text evidence="3">Aminoacyl-tRNA biosynthesis; selenocysteinyl-tRNA(Sec) biosynthesis; selenocysteinyl-tRNA(Sec) from L-seryl-tRNA(Sec) (archaeal/eukaryal route): step 2/2.</text>
</comment>
<evidence type="ECO:0000256" key="10">
    <source>
        <dbReference type="ARBA" id="ARBA00022898"/>
    </source>
</evidence>
<keyword evidence="9" id="KW-0694">RNA-binding</keyword>
<dbReference type="EC" id="2.9.1.2" evidence="5"/>
<dbReference type="AlphaFoldDB" id="A0A368FDB7"/>
<evidence type="ECO:0000256" key="11">
    <source>
        <dbReference type="ARBA" id="ARBA00022917"/>
    </source>
</evidence>
<evidence type="ECO:0000256" key="12">
    <source>
        <dbReference type="ARBA" id="ARBA00023266"/>
    </source>
</evidence>
<evidence type="ECO:0000256" key="14">
    <source>
        <dbReference type="ARBA" id="ARBA00030669"/>
    </source>
</evidence>
<dbReference type="PANTHER" id="PTHR12944">
    <property type="entry name" value="SOLUBLE LIVER ANTIGEN/LIVER PANCREAS ANTIGEN"/>
    <property type="match status" value="1"/>
</dbReference>
<keyword evidence="19" id="KW-1185">Reference proteome</keyword>